<reference evidence="7 8" key="1">
    <citation type="submission" date="2017-06" db="EMBL/GenBank/DDBJ databases">
        <authorList>
            <person name="Kim H.J."/>
            <person name="Triplett B.A."/>
        </authorList>
    </citation>
    <scope>NUCLEOTIDE SEQUENCE [LARGE SCALE GENOMIC DNA]</scope>
    <source>
        <strain evidence="7 8">DSM 43151</strain>
    </source>
</reference>
<evidence type="ECO:0000256" key="5">
    <source>
        <dbReference type="ARBA" id="ARBA00023136"/>
    </source>
</evidence>
<feature type="transmembrane region" description="Helical" evidence="6">
    <location>
        <begin position="37"/>
        <end position="61"/>
    </location>
</feature>
<dbReference type="Pfam" id="PF03631">
    <property type="entry name" value="Virul_fac_BrkB"/>
    <property type="match status" value="1"/>
</dbReference>
<dbReference type="RefSeq" id="WP_239138823.1">
    <property type="nucleotide sequence ID" value="NZ_BOMU01000106.1"/>
</dbReference>
<keyword evidence="2" id="KW-1003">Cell membrane</keyword>
<dbReference type="Proteomes" id="UP000198415">
    <property type="component" value="Unassembled WGS sequence"/>
</dbReference>
<evidence type="ECO:0000256" key="3">
    <source>
        <dbReference type="ARBA" id="ARBA00022692"/>
    </source>
</evidence>
<accession>A0A239HW40</accession>
<evidence type="ECO:0000256" key="4">
    <source>
        <dbReference type="ARBA" id="ARBA00022989"/>
    </source>
</evidence>
<dbReference type="AlphaFoldDB" id="A0A239HW40"/>
<feature type="transmembrane region" description="Helical" evidence="6">
    <location>
        <begin position="160"/>
        <end position="178"/>
    </location>
</feature>
<keyword evidence="3 6" id="KW-0812">Transmembrane</keyword>
<evidence type="ECO:0000256" key="2">
    <source>
        <dbReference type="ARBA" id="ARBA00022475"/>
    </source>
</evidence>
<keyword evidence="4 6" id="KW-1133">Transmembrane helix</keyword>
<evidence type="ECO:0000313" key="8">
    <source>
        <dbReference type="Proteomes" id="UP000198415"/>
    </source>
</evidence>
<feature type="transmembrane region" description="Helical" evidence="6">
    <location>
        <begin position="190"/>
        <end position="209"/>
    </location>
</feature>
<keyword evidence="5 6" id="KW-0472">Membrane</keyword>
<organism evidence="7 8">
    <name type="scientific">Actinoplanes regularis</name>
    <dbReference type="NCBI Taxonomy" id="52697"/>
    <lineage>
        <taxon>Bacteria</taxon>
        <taxon>Bacillati</taxon>
        <taxon>Actinomycetota</taxon>
        <taxon>Actinomycetes</taxon>
        <taxon>Micromonosporales</taxon>
        <taxon>Micromonosporaceae</taxon>
        <taxon>Actinoplanes</taxon>
    </lineage>
</organism>
<name>A0A239HW40_9ACTN</name>
<keyword evidence="8" id="KW-1185">Reference proteome</keyword>
<evidence type="ECO:0000256" key="6">
    <source>
        <dbReference type="SAM" id="Phobius"/>
    </source>
</evidence>
<dbReference type="GO" id="GO:0005886">
    <property type="term" value="C:plasma membrane"/>
    <property type="evidence" value="ECO:0007669"/>
    <property type="project" value="UniProtKB-SubCell"/>
</dbReference>
<comment type="subcellular location">
    <subcellularLocation>
        <location evidence="1">Cell membrane</location>
        <topology evidence="1">Multi-pass membrane protein</topology>
    </subcellularLocation>
</comment>
<dbReference type="EMBL" id="FZNR01000026">
    <property type="protein sequence ID" value="SNS85549.1"/>
    <property type="molecule type" value="Genomic_DNA"/>
</dbReference>
<protein>
    <submittedName>
        <fullName evidence="7">Uncharacterized membrane protein, BrkB/YihY/UPF0761 family (Not an RNase)</fullName>
    </submittedName>
</protein>
<sequence length="293" mass="31728">MIHGLDEWQRRHRVPGFGYAVLRKYLDDAGAREAALITYYGFLSLFPVLLLGVTIVSQVLADRPELRRKVIDELVPAALHADVDAAIAGLPTSHTALLLGSVGLAYTAAGVVFSIYHTLNHLAAVPYRDRSDVLPWILRVLAGLVILLAGLLATATAPRYYAFLIAFGTLLLMTWLLLERPAPPRALWPAAALGAGAITATLELGSTVLPRLIRQAGPVYGGFATVAGIFTLLYLLSNVLVLAAEVAAVRWARLWPRSLDPARPTAADLRAWELLRREQAREPAAGTTPPPDR</sequence>
<feature type="transmembrane region" description="Helical" evidence="6">
    <location>
        <begin position="96"/>
        <end position="116"/>
    </location>
</feature>
<feature type="transmembrane region" description="Helical" evidence="6">
    <location>
        <begin position="136"/>
        <end position="153"/>
    </location>
</feature>
<gene>
    <name evidence="7" type="ORF">SAMN06264365_12659</name>
</gene>
<dbReference type="InterPro" id="IPR017039">
    <property type="entry name" value="Virul_fac_BrkB"/>
</dbReference>
<proteinExistence type="predicted"/>
<evidence type="ECO:0000313" key="7">
    <source>
        <dbReference type="EMBL" id="SNS85549.1"/>
    </source>
</evidence>
<evidence type="ECO:0000256" key="1">
    <source>
        <dbReference type="ARBA" id="ARBA00004651"/>
    </source>
</evidence>
<feature type="transmembrane region" description="Helical" evidence="6">
    <location>
        <begin position="221"/>
        <end position="244"/>
    </location>
</feature>